<evidence type="ECO:0000313" key="4">
    <source>
        <dbReference type="EMBL" id="PWN02414.1"/>
    </source>
</evidence>
<keyword evidence="2" id="KW-0812">Transmembrane</keyword>
<dbReference type="GO" id="GO:0004016">
    <property type="term" value="F:adenylate cyclase activity"/>
    <property type="evidence" value="ECO:0007669"/>
    <property type="project" value="UniProtKB-ARBA"/>
</dbReference>
<evidence type="ECO:0000256" key="2">
    <source>
        <dbReference type="SAM" id="Phobius"/>
    </source>
</evidence>
<dbReference type="Pfam" id="PF00211">
    <property type="entry name" value="Guanylate_cyc"/>
    <property type="match status" value="1"/>
</dbReference>
<dbReference type="GO" id="GO:0009190">
    <property type="term" value="P:cyclic nucleotide biosynthetic process"/>
    <property type="evidence" value="ECO:0007669"/>
    <property type="project" value="InterPro"/>
</dbReference>
<name>A0A316TJ98_9ACTN</name>
<dbReference type="AlphaFoldDB" id="A0A316TJ98"/>
<sequence length="324" mass="35282">MLSRLSRISSRNVFWTCPEARSSPRVDRVGAPISLATPSRYSLHQYSDGVTIVLGALCVVLLGVVAGLAVVVRRQQAELATAEQHVAELEADLATALRPPPAQKPAERAISRVIRTASRVREQGITGLIQSTLEDLSAWANEEQAEIVHMAAPDGTVTLFFSDIENSTHLNARMGDRNWVRVLEAHDQVLRNRVTQYRGQVVKTAGDGFMVAFRDAEAACRAAVAIQSDLRRPTEQLRRHGKIRVRIGIHTGQVVAKDGDYFGENVAMAARVTDLASGGEVLCSDAVRAALEDDAQVRLVDPTDPIELKGLPGTHVVWRVVPPV</sequence>
<feature type="domain" description="Guanylate cyclase" evidence="3">
    <location>
        <begin position="158"/>
        <end position="273"/>
    </location>
</feature>
<dbReference type="EMBL" id="QGDD01000006">
    <property type="protein sequence ID" value="PWN02414.1"/>
    <property type="molecule type" value="Genomic_DNA"/>
</dbReference>
<organism evidence="4 5">
    <name type="scientific">Nocardioides silvaticus</name>
    <dbReference type="NCBI Taxonomy" id="2201891"/>
    <lineage>
        <taxon>Bacteria</taxon>
        <taxon>Bacillati</taxon>
        <taxon>Actinomycetota</taxon>
        <taxon>Actinomycetes</taxon>
        <taxon>Propionibacteriales</taxon>
        <taxon>Nocardioidaceae</taxon>
        <taxon>Nocardioides</taxon>
    </lineage>
</organism>
<accession>A0A316TJ98</accession>
<keyword evidence="2" id="KW-1133">Transmembrane helix</keyword>
<comment type="caution">
    <text evidence="4">The sequence shown here is derived from an EMBL/GenBank/DDBJ whole genome shotgun (WGS) entry which is preliminary data.</text>
</comment>
<keyword evidence="5" id="KW-1185">Reference proteome</keyword>
<evidence type="ECO:0000313" key="5">
    <source>
        <dbReference type="Proteomes" id="UP000245507"/>
    </source>
</evidence>
<keyword evidence="2" id="KW-0472">Membrane</keyword>
<feature type="transmembrane region" description="Helical" evidence="2">
    <location>
        <begin position="50"/>
        <end position="72"/>
    </location>
</feature>
<dbReference type="SUPFAM" id="SSF55073">
    <property type="entry name" value="Nucleotide cyclase"/>
    <property type="match status" value="1"/>
</dbReference>
<dbReference type="PANTHER" id="PTHR43081">
    <property type="entry name" value="ADENYLATE CYCLASE, TERMINAL-DIFFERENTIATION SPECIFIC-RELATED"/>
    <property type="match status" value="1"/>
</dbReference>
<evidence type="ECO:0000259" key="3">
    <source>
        <dbReference type="PROSITE" id="PS50125"/>
    </source>
</evidence>
<protein>
    <submittedName>
        <fullName evidence="4">Adenylate/guanylate cyclase domain-containing protein</fullName>
    </submittedName>
</protein>
<reference evidence="4 5" key="1">
    <citation type="submission" date="2018-05" db="EMBL/GenBank/DDBJ databases">
        <title>Nocardioides silvaticus genome.</title>
        <authorList>
            <person name="Li C."/>
            <person name="Wang G."/>
        </authorList>
    </citation>
    <scope>NUCLEOTIDE SEQUENCE [LARGE SCALE GENOMIC DNA]</scope>
    <source>
        <strain evidence="4 5">CCTCC AB 2018079</strain>
    </source>
</reference>
<comment type="similarity">
    <text evidence="1">Belongs to the adenylyl cyclase class-3 family.</text>
</comment>
<dbReference type="GO" id="GO:0035556">
    <property type="term" value="P:intracellular signal transduction"/>
    <property type="evidence" value="ECO:0007669"/>
    <property type="project" value="InterPro"/>
</dbReference>
<dbReference type="CDD" id="cd07302">
    <property type="entry name" value="CHD"/>
    <property type="match status" value="1"/>
</dbReference>
<dbReference type="SMART" id="SM00044">
    <property type="entry name" value="CYCc"/>
    <property type="match status" value="1"/>
</dbReference>
<proteinExistence type="inferred from homology"/>
<dbReference type="InterPro" id="IPR029787">
    <property type="entry name" value="Nucleotide_cyclase"/>
</dbReference>
<dbReference type="Proteomes" id="UP000245507">
    <property type="component" value="Unassembled WGS sequence"/>
</dbReference>
<dbReference type="InterPro" id="IPR050697">
    <property type="entry name" value="Adenylyl/Guanylyl_Cyclase_3/4"/>
</dbReference>
<dbReference type="PROSITE" id="PS50125">
    <property type="entry name" value="GUANYLATE_CYCLASE_2"/>
    <property type="match status" value="1"/>
</dbReference>
<dbReference type="InterPro" id="IPR001054">
    <property type="entry name" value="A/G_cyclase"/>
</dbReference>
<dbReference type="PANTHER" id="PTHR43081:SF1">
    <property type="entry name" value="ADENYLATE CYCLASE, TERMINAL-DIFFERENTIATION SPECIFIC"/>
    <property type="match status" value="1"/>
</dbReference>
<evidence type="ECO:0000256" key="1">
    <source>
        <dbReference type="ARBA" id="ARBA00005381"/>
    </source>
</evidence>
<gene>
    <name evidence="4" type="ORF">DJ010_14410</name>
</gene>
<dbReference type="Gene3D" id="3.30.70.1230">
    <property type="entry name" value="Nucleotide cyclase"/>
    <property type="match status" value="1"/>
</dbReference>